<keyword evidence="1" id="KW-0812">Transmembrane</keyword>
<reference evidence="3 4" key="1">
    <citation type="submission" date="2014-04" db="EMBL/GenBank/DDBJ databases">
        <authorList>
            <consortium name="International Citrus Genome Consortium"/>
            <person name="Gmitter F."/>
            <person name="Chen C."/>
            <person name="Farmerie W."/>
            <person name="Harkins T."/>
            <person name="Desany B."/>
            <person name="Mohiuddin M."/>
            <person name="Kodira C."/>
            <person name="Borodovsky M."/>
            <person name="Lomsadze A."/>
            <person name="Burns P."/>
            <person name="Jenkins J."/>
            <person name="Prochnik S."/>
            <person name="Shu S."/>
            <person name="Chapman J."/>
            <person name="Pitluck S."/>
            <person name="Schmutz J."/>
            <person name="Rokhsar D."/>
        </authorList>
    </citation>
    <scope>NUCLEOTIDE SEQUENCE</scope>
</reference>
<proteinExistence type="predicted"/>
<dbReference type="InterPro" id="IPR006598">
    <property type="entry name" value="CAP10"/>
</dbReference>
<dbReference type="InterPro" id="IPR051091">
    <property type="entry name" value="O-Glucosyltr/Glycosyltrsf_90"/>
</dbReference>
<dbReference type="PANTHER" id="PTHR12203">
    <property type="entry name" value="KDEL LYS-ASP-GLU-LEU CONTAINING - RELATED"/>
    <property type="match status" value="1"/>
</dbReference>
<feature type="domain" description="Glycosyl transferase CAP10" evidence="2">
    <location>
        <begin position="2"/>
        <end position="64"/>
    </location>
</feature>
<organism evidence="3 4">
    <name type="scientific">Citrus sinensis</name>
    <name type="common">Sweet orange</name>
    <name type="synonym">Citrus aurantium var. sinensis</name>
    <dbReference type="NCBI Taxonomy" id="2711"/>
    <lineage>
        <taxon>Eukaryota</taxon>
        <taxon>Viridiplantae</taxon>
        <taxon>Streptophyta</taxon>
        <taxon>Embryophyta</taxon>
        <taxon>Tracheophyta</taxon>
        <taxon>Spermatophyta</taxon>
        <taxon>Magnoliopsida</taxon>
        <taxon>eudicotyledons</taxon>
        <taxon>Gunneridae</taxon>
        <taxon>Pentapetalae</taxon>
        <taxon>rosids</taxon>
        <taxon>malvids</taxon>
        <taxon>Sapindales</taxon>
        <taxon>Rutaceae</taxon>
        <taxon>Aurantioideae</taxon>
        <taxon>Citrus</taxon>
    </lineage>
</organism>
<name>A0A067G9E3_CITSI</name>
<evidence type="ECO:0000313" key="3">
    <source>
        <dbReference type="EMBL" id="KDO76184.1"/>
    </source>
</evidence>
<protein>
    <recommendedName>
        <fullName evidence="2">Glycosyl transferase CAP10 domain-containing protein</fullName>
    </recommendedName>
</protein>
<sequence length="96" mass="11473">AEINIKPWESLLRELKEGNNGRNWIDREPYAYWKGNPFVAETRRDLLTCNLSDKHDWNARLYVQVISFIYITHLCSKIPGFNFFLIFFKMLGMDRS</sequence>
<keyword evidence="1" id="KW-1133">Transmembrane helix</keyword>
<dbReference type="PANTHER" id="PTHR12203:SF80">
    <property type="entry name" value="GLYCOSYLTRANSFERASE"/>
    <property type="match status" value="1"/>
</dbReference>
<accession>A0A067G9E3</accession>
<evidence type="ECO:0000313" key="4">
    <source>
        <dbReference type="Proteomes" id="UP000027120"/>
    </source>
</evidence>
<feature type="non-terminal residue" evidence="3">
    <location>
        <position position="1"/>
    </location>
</feature>
<evidence type="ECO:0000256" key="1">
    <source>
        <dbReference type="SAM" id="Phobius"/>
    </source>
</evidence>
<dbReference type="Pfam" id="PF05686">
    <property type="entry name" value="Glyco_transf_90"/>
    <property type="match status" value="1"/>
</dbReference>
<keyword evidence="4" id="KW-1185">Reference proteome</keyword>
<dbReference type="AlphaFoldDB" id="A0A067G9E3"/>
<gene>
    <name evidence="3" type="ORF">CISIN_1g0093872mg</name>
</gene>
<dbReference type="EMBL" id="KK784881">
    <property type="protein sequence ID" value="KDO76185.1"/>
    <property type="molecule type" value="Genomic_DNA"/>
</dbReference>
<keyword evidence="1" id="KW-0472">Membrane</keyword>
<dbReference type="EMBL" id="KK784881">
    <property type="protein sequence ID" value="KDO76184.1"/>
    <property type="molecule type" value="Genomic_DNA"/>
</dbReference>
<evidence type="ECO:0000259" key="2">
    <source>
        <dbReference type="Pfam" id="PF05686"/>
    </source>
</evidence>
<feature type="transmembrane region" description="Helical" evidence="1">
    <location>
        <begin position="61"/>
        <end position="88"/>
    </location>
</feature>
<dbReference type="Proteomes" id="UP000027120">
    <property type="component" value="Unassembled WGS sequence"/>
</dbReference>